<feature type="region of interest" description="Disordered" evidence="1">
    <location>
        <begin position="1"/>
        <end position="77"/>
    </location>
</feature>
<dbReference type="EMBL" id="CM029054">
    <property type="protein sequence ID" value="KAG2534535.1"/>
    <property type="molecule type" value="Genomic_DNA"/>
</dbReference>
<feature type="compositionally biased region" description="Basic residues" evidence="1">
    <location>
        <begin position="27"/>
        <end position="45"/>
    </location>
</feature>
<evidence type="ECO:0000313" key="2">
    <source>
        <dbReference type="EMBL" id="KAG2534535.1"/>
    </source>
</evidence>
<sequence>MPGGVSDITKRNMIAHHALHAQAPRVSSRRRSGGRRSGGRRRISRCMRSSYYEPRSPSGQRRPDCQGRNRPWRGGRREMLTRAATAVERRRRKEIVIPAIIA</sequence>
<proteinExistence type="predicted"/>
<reference evidence="2" key="1">
    <citation type="submission" date="2020-05" db="EMBL/GenBank/DDBJ databases">
        <title>WGS assembly of Panicum virgatum.</title>
        <authorList>
            <person name="Lovell J.T."/>
            <person name="Jenkins J."/>
            <person name="Shu S."/>
            <person name="Juenger T.E."/>
            <person name="Schmutz J."/>
        </authorList>
    </citation>
    <scope>NUCLEOTIDE SEQUENCE</scope>
    <source>
        <strain evidence="2">AP13</strain>
    </source>
</reference>
<gene>
    <name evidence="2" type="ORF">PVAP13_9NG068547</name>
</gene>
<keyword evidence="3" id="KW-1185">Reference proteome</keyword>
<organism evidence="2 3">
    <name type="scientific">Panicum virgatum</name>
    <name type="common">Blackwell switchgrass</name>
    <dbReference type="NCBI Taxonomy" id="38727"/>
    <lineage>
        <taxon>Eukaryota</taxon>
        <taxon>Viridiplantae</taxon>
        <taxon>Streptophyta</taxon>
        <taxon>Embryophyta</taxon>
        <taxon>Tracheophyta</taxon>
        <taxon>Spermatophyta</taxon>
        <taxon>Magnoliopsida</taxon>
        <taxon>Liliopsida</taxon>
        <taxon>Poales</taxon>
        <taxon>Poaceae</taxon>
        <taxon>PACMAD clade</taxon>
        <taxon>Panicoideae</taxon>
        <taxon>Panicodae</taxon>
        <taxon>Paniceae</taxon>
        <taxon>Panicinae</taxon>
        <taxon>Panicum</taxon>
        <taxon>Panicum sect. Hiantes</taxon>
    </lineage>
</organism>
<dbReference type="AlphaFoldDB" id="A0A8T0MCN9"/>
<evidence type="ECO:0000256" key="1">
    <source>
        <dbReference type="SAM" id="MobiDB-lite"/>
    </source>
</evidence>
<accession>A0A8T0MCN9</accession>
<dbReference type="Proteomes" id="UP000823388">
    <property type="component" value="Chromosome 9N"/>
</dbReference>
<evidence type="ECO:0000313" key="3">
    <source>
        <dbReference type="Proteomes" id="UP000823388"/>
    </source>
</evidence>
<comment type="caution">
    <text evidence="2">The sequence shown here is derived from an EMBL/GenBank/DDBJ whole genome shotgun (WGS) entry which is preliminary data.</text>
</comment>
<name>A0A8T0MCN9_PANVG</name>
<protein>
    <submittedName>
        <fullName evidence="2">Uncharacterized protein</fullName>
    </submittedName>
</protein>